<keyword evidence="3" id="KW-1185">Reference proteome</keyword>
<evidence type="ECO:0000313" key="3">
    <source>
        <dbReference type="Proteomes" id="UP001652680"/>
    </source>
</evidence>
<sequence length="631" mass="69974">MDVAPAPPVSSAGDQKTQQTPINPNPIPNQAPAANAKATTIENGVQTAGAKKPDSCGEKTPVLRIYLCHLFDYLMFLPIVLTAESTHSPAKVQKDEKDGAQPKTELADKVLITICSADRKIKKTFMSFPTRMDVIEKAQKYGLCGSTIVLESNGCEICEDDVLLFAAKEKILLMLLAESDEFVVLPPPSPLNRSERAGSSVDPSFYANNSIVSNPNDSTVSNDETLSLSSVTPLSAKSSALFKEFSIPWSKVPGDIMKLLKGKGSLGKRLNTLANVLVEALREISTHIPIRVFRQVAQQASEKYPDSLLEKDREGQFIATTPQSLISKMINRNNTLNKPQKRGSSATFEIHISSKKRKFGGVSSNGDAKALALNRDLEQKKELLISSYRGSSPLEQANIIEYMKECFPLQRSFFNNSEKIPDITAIKDNWPYIFDKAVLYQHFELLMSIDPRALEKRLAGEKERFFRLFKSSKNKKICALEESNANLLRGIAYHFNEDPDYIFKHLESGSLNKEALQSMHPTNAPWVALVNLPIATAGSVEPQMEAKVYIEGQIMTTSAAGDDDLPDILAQLICYYYTFNMMYPKEANQTLEFIVVYFLQHSPDQVRSAKKSVTTNGKFNQLITKLANANG</sequence>
<dbReference type="PANTHER" id="PTHR31025">
    <property type="entry name" value="SI:CH211-196P9.1-RELATED"/>
    <property type="match status" value="1"/>
</dbReference>
<evidence type="ECO:0000313" key="2">
    <source>
        <dbReference type="EnsemblMetazoa" id="XP_044315923.1"/>
    </source>
</evidence>
<protein>
    <recommendedName>
        <fullName evidence="4">CIDE-N domain-containing protein</fullName>
    </recommendedName>
</protein>
<accession>A0ABM5JAS4</accession>
<reference evidence="2" key="2">
    <citation type="submission" date="2025-05" db="UniProtKB">
        <authorList>
            <consortium name="EnsemblMetazoa"/>
        </authorList>
    </citation>
    <scope>IDENTIFICATION</scope>
</reference>
<gene>
    <name evidence="2" type="primary">108049122</name>
</gene>
<name>A0ABM5JAS4_DRORH</name>
<dbReference type="EnsemblMetazoa" id="XM_044459988.1">
    <property type="protein sequence ID" value="XP_044315923.1"/>
    <property type="gene ID" value="LOC108049122"/>
</dbReference>
<evidence type="ECO:0000256" key="1">
    <source>
        <dbReference type="SAM" id="MobiDB-lite"/>
    </source>
</evidence>
<organism evidence="2 3">
    <name type="scientific">Drosophila rhopaloa</name>
    <name type="common">Fruit fly</name>
    <dbReference type="NCBI Taxonomy" id="1041015"/>
    <lineage>
        <taxon>Eukaryota</taxon>
        <taxon>Metazoa</taxon>
        <taxon>Ecdysozoa</taxon>
        <taxon>Arthropoda</taxon>
        <taxon>Hexapoda</taxon>
        <taxon>Insecta</taxon>
        <taxon>Pterygota</taxon>
        <taxon>Neoptera</taxon>
        <taxon>Endopterygota</taxon>
        <taxon>Diptera</taxon>
        <taxon>Brachycera</taxon>
        <taxon>Muscomorpha</taxon>
        <taxon>Ephydroidea</taxon>
        <taxon>Drosophilidae</taxon>
        <taxon>Drosophila</taxon>
        <taxon>Sophophora</taxon>
    </lineage>
</organism>
<dbReference type="PANTHER" id="PTHR31025:SF22">
    <property type="entry name" value="IP13529P"/>
    <property type="match status" value="1"/>
</dbReference>
<proteinExistence type="predicted"/>
<reference evidence="3" key="1">
    <citation type="journal article" date="2021" name="Elife">
        <title>Highly contiguous assemblies of 101 drosophilid genomes.</title>
        <authorList>
            <person name="Kim B.Y."/>
            <person name="Wang J.R."/>
            <person name="Miller D.E."/>
            <person name="Barmina O."/>
            <person name="Delaney E."/>
            <person name="Thompson A."/>
            <person name="Comeault A.A."/>
            <person name="Peede D."/>
            <person name="D'Agostino E.R."/>
            <person name="Pelaez J."/>
            <person name="Aguilar J.M."/>
            <person name="Haji D."/>
            <person name="Matsunaga T."/>
            <person name="Armstrong E.E."/>
            <person name="Zych M."/>
            <person name="Ogawa Y."/>
            <person name="Stamenkovic-Radak M."/>
            <person name="Jelic M."/>
            <person name="Veselinovic M.S."/>
            <person name="Tanaskovic M."/>
            <person name="Eric P."/>
            <person name="Gao J.J."/>
            <person name="Katoh T.K."/>
            <person name="Toda M.J."/>
            <person name="Watabe H."/>
            <person name="Watada M."/>
            <person name="Davis J.S."/>
            <person name="Moyle L.C."/>
            <person name="Manoli G."/>
            <person name="Bertolini E."/>
            <person name="Kostal V."/>
            <person name="Hawley R.S."/>
            <person name="Takahashi A."/>
            <person name="Jones C.D."/>
            <person name="Price D.K."/>
            <person name="Whiteman N."/>
            <person name="Kopp A."/>
            <person name="Matute D.R."/>
            <person name="Petrov D.A."/>
        </authorList>
    </citation>
    <scope>NUCLEOTIDE SEQUENCE [LARGE SCALE GENOMIC DNA]</scope>
</reference>
<feature type="region of interest" description="Disordered" evidence="1">
    <location>
        <begin position="1"/>
        <end position="32"/>
    </location>
</feature>
<dbReference type="Gene3D" id="3.10.20.10">
    <property type="match status" value="1"/>
</dbReference>
<dbReference type="Proteomes" id="UP001652680">
    <property type="component" value="Unassembled WGS sequence"/>
</dbReference>
<evidence type="ECO:0008006" key="4">
    <source>
        <dbReference type="Google" id="ProtNLM"/>
    </source>
</evidence>